<dbReference type="InterPro" id="IPR014711">
    <property type="entry name" value="TopoI_cat_a-hlx-sub_euk"/>
</dbReference>
<dbReference type="AlphaFoldDB" id="A0A2S9V3A0"/>
<keyword evidence="5" id="KW-0238">DNA-binding</keyword>
<dbReference type="InterPro" id="IPR049331">
    <property type="entry name" value="Top1B_N_bact"/>
</dbReference>
<evidence type="ECO:0000256" key="2">
    <source>
        <dbReference type="ARBA" id="ARBA00006645"/>
    </source>
</evidence>
<dbReference type="EC" id="5.6.2.1" evidence="3"/>
<dbReference type="OrthoDB" id="9778962at2"/>
<name>A0A2S9V3A0_9ALTE</name>
<evidence type="ECO:0000256" key="6">
    <source>
        <dbReference type="ARBA" id="ARBA00023235"/>
    </source>
</evidence>
<keyword evidence="6 9" id="KW-0413">Isomerase</keyword>
<feature type="domain" description="DNA topoisomerase I catalytic core eukaryotic-type" evidence="7">
    <location>
        <begin position="102"/>
        <end position="323"/>
    </location>
</feature>
<keyword evidence="4" id="KW-0799">Topoisomerase</keyword>
<dbReference type="GO" id="GO:0003917">
    <property type="term" value="F:DNA topoisomerase type I (single strand cut, ATP-independent) activity"/>
    <property type="evidence" value="ECO:0007669"/>
    <property type="project" value="UniProtKB-EC"/>
</dbReference>
<accession>A0A2S9V3A0</accession>
<evidence type="ECO:0000313" key="10">
    <source>
        <dbReference type="Proteomes" id="UP000238949"/>
    </source>
</evidence>
<feature type="domain" description="DNA topoisomerase IB N-terminal" evidence="8">
    <location>
        <begin position="41"/>
        <end position="89"/>
    </location>
</feature>
<evidence type="ECO:0000256" key="1">
    <source>
        <dbReference type="ARBA" id="ARBA00000213"/>
    </source>
</evidence>
<evidence type="ECO:0000256" key="3">
    <source>
        <dbReference type="ARBA" id="ARBA00012891"/>
    </source>
</evidence>
<comment type="similarity">
    <text evidence="2">Belongs to the type IB topoisomerase family.</text>
</comment>
<dbReference type="Proteomes" id="UP000238949">
    <property type="component" value="Unassembled WGS sequence"/>
</dbReference>
<evidence type="ECO:0000256" key="5">
    <source>
        <dbReference type="ARBA" id="ARBA00023125"/>
    </source>
</evidence>
<dbReference type="InterPro" id="IPR035447">
    <property type="entry name" value="DNA_topo_I_N_sf"/>
</dbReference>
<evidence type="ECO:0000256" key="4">
    <source>
        <dbReference type="ARBA" id="ARBA00023029"/>
    </source>
</evidence>
<dbReference type="SUPFAM" id="SSF56349">
    <property type="entry name" value="DNA breaking-rejoining enzymes"/>
    <property type="match status" value="1"/>
</dbReference>
<dbReference type="Pfam" id="PF21338">
    <property type="entry name" value="Top1B_N_bact"/>
    <property type="match status" value="1"/>
</dbReference>
<evidence type="ECO:0000313" key="9">
    <source>
        <dbReference type="EMBL" id="PRO70947.1"/>
    </source>
</evidence>
<dbReference type="InterPro" id="IPR013500">
    <property type="entry name" value="TopoI_cat_euk"/>
</dbReference>
<reference evidence="10" key="1">
    <citation type="journal article" date="2020" name="Int. J. Syst. Evol. Microbiol.">
        <title>Alteromonas alba sp. nov., a marine bacterium isolated from the seawater of the West Pacific Ocean.</title>
        <authorList>
            <person name="Sun C."/>
            <person name="Wu Y.-H."/>
            <person name="Xamxidin M."/>
            <person name="Cheng H."/>
            <person name="Xu X.-W."/>
        </authorList>
    </citation>
    <scope>NUCLEOTIDE SEQUENCE [LARGE SCALE GENOMIC DNA]</scope>
    <source>
        <strain evidence="10">190</strain>
    </source>
</reference>
<comment type="caution">
    <text evidence="9">The sequence shown here is derived from an EMBL/GenBank/DDBJ whole genome shotgun (WGS) entry which is preliminary data.</text>
</comment>
<dbReference type="GO" id="GO:0003677">
    <property type="term" value="F:DNA binding"/>
    <property type="evidence" value="ECO:0007669"/>
    <property type="project" value="UniProtKB-KW"/>
</dbReference>
<dbReference type="Gene3D" id="1.10.132.120">
    <property type="match status" value="1"/>
</dbReference>
<comment type="catalytic activity">
    <reaction evidence="1">
        <text>ATP-independent breakage of single-stranded DNA, followed by passage and rejoining.</text>
        <dbReference type="EC" id="5.6.2.1"/>
    </reaction>
</comment>
<organism evidence="9 10">
    <name type="scientific">Alteromonas alba</name>
    <dbReference type="NCBI Taxonomy" id="2079529"/>
    <lineage>
        <taxon>Bacteria</taxon>
        <taxon>Pseudomonadati</taxon>
        <taxon>Pseudomonadota</taxon>
        <taxon>Gammaproteobacteria</taxon>
        <taxon>Alteromonadales</taxon>
        <taxon>Alteromonadaceae</taxon>
        <taxon>Alteromonas/Salinimonas group</taxon>
        <taxon>Alteromonas</taxon>
    </lineage>
</organism>
<proteinExistence type="inferred from homology"/>
<gene>
    <name evidence="9" type="ORF">C6Y40_24115</name>
</gene>
<dbReference type="GO" id="GO:0006265">
    <property type="term" value="P:DNA topological change"/>
    <property type="evidence" value="ECO:0007669"/>
    <property type="project" value="InterPro"/>
</dbReference>
<dbReference type="Gene3D" id="3.30.66.10">
    <property type="entry name" value="DNA topoisomerase I domain"/>
    <property type="match status" value="1"/>
</dbReference>
<dbReference type="Pfam" id="PF01028">
    <property type="entry name" value="Topoisom_I"/>
    <property type="match status" value="1"/>
</dbReference>
<dbReference type="EMBL" id="PVNP01000220">
    <property type="protein sequence ID" value="PRO70947.1"/>
    <property type="molecule type" value="Genomic_DNA"/>
</dbReference>
<evidence type="ECO:0000259" key="7">
    <source>
        <dbReference type="Pfam" id="PF01028"/>
    </source>
</evidence>
<dbReference type="InterPro" id="IPR011010">
    <property type="entry name" value="DNA_brk_join_enz"/>
</dbReference>
<protein>
    <recommendedName>
        <fullName evidence="3">DNA topoisomerase</fullName>
        <ecNumber evidence="3">5.6.2.1</ecNumber>
    </recommendedName>
</protein>
<dbReference type="RefSeq" id="WP_105936932.1">
    <property type="nucleotide sequence ID" value="NZ_PVNP01000220.1"/>
</dbReference>
<sequence>MHNRTTPVNVKQYCCAVATNSGEEIHECESFHVTRRKRGRGFQYLLTDNEKVTEQTLLKRFKGLVIPPMWQDVRISLCELSKVQAFGYDQRQRKQYIYHQQWEAQQQAEKFARLKLFARVLPQIRKTYVQHLNHEKWDLQRSCALAVMLLDRTGIRIGNRAYQQENGTVGLTTLRRKHMEQEGEELAFHFTGKHGKTRHIDISDPTASQLICDSAARPGYPVLRYKQGGQWKDLLSDDVNEYLHSLTEIAVSAKDFRTWTGTRLAVQQAHEAAALVAEHPRRKFNATLVKLVAETLGNTPAVCEKYYIHPKVLTALTERFERKSALPYFDEDTDWLSSDHSDCEQATLKLL</sequence>
<dbReference type="Gene3D" id="3.90.15.10">
    <property type="entry name" value="Topoisomerase I, Chain A, domain 3"/>
    <property type="match status" value="1"/>
</dbReference>
<dbReference type="InterPro" id="IPR001631">
    <property type="entry name" value="TopoI"/>
</dbReference>
<keyword evidence="10" id="KW-1185">Reference proteome</keyword>
<dbReference type="PROSITE" id="PS52038">
    <property type="entry name" value="TOPO_IB_2"/>
    <property type="match status" value="1"/>
</dbReference>
<evidence type="ECO:0000259" key="8">
    <source>
        <dbReference type="Pfam" id="PF21338"/>
    </source>
</evidence>
<dbReference type="PRINTS" id="PR00416">
    <property type="entry name" value="EUTPISMRASEI"/>
</dbReference>
<dbReference type="SUPFAM" id="SSF55869">
    <property type="entry name" value="DNA topoisomerase I domain"/>
    <property type="match status" value="1"/>
</dbReference>